<sequence length="286" mass="32736">MASPQTKNGYTRIANEILESISKADLNGTQLKIVMVIWRYTYGFRRKEHEISLAFLAEAIGSTKSHVDKELTTLIERKIVNVVGVGERRGRLLAYNKNYDDWIDRPTDAVPQSSSCNCSTSSSCNCSTSSSTNCSTKKEKVKEKPKKTRQTKKYDEESSYYKMALYFHEKVSAVAKDAGVEHLVRNANLQSWADDFRKLIEKDGVDKRLAKEVMDWVTQDSFWRTNVLSAKTLRGKFAELAIKKKASQTPKQPIQQQTKNDIRDKEIEFQRWISEGNDPDAFDWGK</sequence>
<dbReference type="InterPro" id="IPR036388">
    <property type="entry name" value="WH-like_DNA-bd_sf"/>
</dbReference>
<dbReference type="Pfam" id="PF04492">
    <property type="entry name" value="Phage_rep_O"/>
    <property type="match status" value="1"/>
</dbReference>
<comment type="caution">
    <text evidence="2">The sequence shown here is derived from an EMBL/GenBank/DDBJ whole genome shotgun (WGS) entry which is preliminary data.</text>
</comment>
<dbReference type="Gene3D" id="1.10.10.10">
    <property type="entry name" value="Winged helix-like DNA-binding domain superfamily/Winged helix DNA-binding domain"/>
    <property type="match status" value="1"/>
</dbReference>
<dbReference type="NCBIfam" id="TIGR01610">
    <property type="entry name" value="phage_O_Nterm"/>
    <property type="match status" value="1"/>
</dbReference>
<reference evidence="2 3" key="1">
    <citation type="submission" date="2021-05" db="EMBL/GenBank/DDBJ databases">
        <title>Novel Bacillus species.</title>
        <authorList>
            <person name="Liu G."/>
        </authorList>
    </citation>
    <scope>NUCLEOTIDE SEQUENCE [LARGE SCALE GENOMIC DNA]</scope>
    <source>
        <strain evidence="2 3">FJAT-49705</strain>
    </source>
</reference>
<dbReference type="EMBL" id="JAGYPM010000001">
    <property type="protein sequence ID" value="MBS4188679.1"/>
    <property type="molecule type" value="Genomic_DNA"/>
</dbReference>
<feature type="domain" description="Bacteriophage lambda Replication protein O N-terminal" evidence="1">
    <location>
        <begin position="5"/>
        <end position="102"/>
    </location>
</feature>
<organism evidence="2 3">
    <name type="scientific">Cytobacillus citreus</name>
    <dbReference type="NCBI Taxonomy" id="2833586"/>
    <lineage>
        <taxon>Bacteria</taxon>
        <taxon>Bacillati</taxon>
        <taxon>Bacillota</taxon>
        <taxon>Bacilli</taxon>
        <taxon>Bacillales</taxon>
        <taxon>Bacillaceae</taxon>
        <taxon>Cytobacillus</taxon>
    </lineage>
</organism>
<proteinExistence type="predicted"/>
<gene>
    <name evidence="2" type="ORF">KHA94_00395</name>
</gene>
<name>A0ABS5NLH7_9BACI</name>
<evidence type="ECO:0000313" key="2">
    <source>
        <dbReference type="EMBL" id="MBS4188679.1"/>
    </source>
</evidence>
<dbReference type="RefSeq" id="WP_213100202.1">
    <property type="nucleotide sequence ID" value="NZ_JAGYPM010000001.1"/>
</dbReference>
<evidence type="ECO:0000313" key="3">
    <source>
        <dbReference type="Proteomes" id="UP000681027"/>
    </source>
</evidence>
<accession>A0ABS5NLH7</accession>
<protein>
    <submittedName>
        <fullName evidence="2">Replication protein</fullName>
    </submittedName>
</protein>
<evidence type="ECO:0000259" key="1">
    <source>
        <dbReference type="Pfam" id="PF04492"/>
    </source>
</evidence>
<keyword evidence="3" id="KW-1185">Reference proteome</keyword>
<dbReference type="InterPro" id="IPR006497">
    <property type="entry name" value="Phage_lambda_VrpO_N"/>
</dbReference>
<dbReference type="Proteomes" id="UP000681027">
    <property type="component" value="Unassembled WGS sequence"/>
</dbReference>